<dbReference type="RefSeq" id="WP_071550656.1">
    <property type="nucleotide sequence ID" value="NZ_CP017886.1"/>
</dbReference>
<accession>A0A1J0EF87</accession>
<protein>
    <recommendedName>
        <fullName evidence="1">DUF1843 domain-containing protein</fullName>
    </recommendedName>
</protein>
<organism evidence="2 3">
    <name type="scientific">Pseudomonas frederiksbergensis</name>
    <dbReference type="NCBI Taxonomy" id="104087"/>
    <lineage>
        <taxon>Bacteria</taxon>
        <taxon>Pseudomonadati</taxon>
        <taxon>Pseudomonadota</taxon>
        <taxon>Gammaproteobacteria</taxon>
        <taxon>Pseudomonadales</taxon>
        <taxon>Pseudomonadaceae</taxon>
        <taxon>Pseudomonas</taxon>
    </lineage>
</organism>
<dbReference type="GeneID" id="46907073"/>
<dbReference type="Proteomes" id="UP000182567">
    <property type="component" value="Chromosome"/>
</dbReference>
<sequence>MSTSTRHPAPPYGVAIQSAISEGKLPQMKALLKQRDTSKPEPKELSTAYEKLAKEVARLEKH</sequence>
<dbReference type="InterPro" id="IPR014994">
    <property type="entry name" value="DUF1843"/>
</dbReference>
<evidence type="ECO:0000313" key="3">
    <source>
        <dbReference type="Proteomes" id="UP000182567"/>
    </source>
</evidence>
<evidence type="ECO:0000259" key="1">
    <source>
        <dbReference type="Pfam" id="PF08898"/>
    </source>
</evidence>
<dbReference type="Pfam" id="PF08898">
    <property type="entry name" value="DUF1843"/>
    <property type="match status" value="1"/>
</dbReference>
<proteinExistence type="predicted"/>
<dbReference type="OrthoDB" id="9020150at2"/>
<dbReference type="AlphaFoldDB" id="A0A1J0EF87"/>
<evidence type="ECO:0000313" key="2">
    <source>
        <dbReference type="EMBL" id="APC14655.1"/>
    </source>
</evidence>
<feature type="domain" description="DUF1843" evidence="1">
    <location>
        <begin position="10"/>
        <end position="60"/>
    </location>
</feature>
<dbReference type="EMBL" id="CP017886">
    <property type="protein sequence ID" value="APC14655.1"/>
    <property type="molecule type" value="Genomic_DNA"/>
</dbReference>
<reference evidence="3" key="1">
    <citation type="submission" date="2016-10" db="EMBL/GenBank/DDBJ databases">
        <title>Pseudomonas frederiksbergensis ERGS4:02 complete genome.</title>
        <authorList>
            <person name="Kumar R."/>
            <person name="Acharya V."/>
            <person name="Singh D."/>
        </authorList>
    </citation>
    <scope>NUCLEOTIDE SEQUENCE [LARGE SCALE GENOMIC DNA]</scope>
    <source>
        <strain evidence="3">ERGS4:02</strain>
    </source>
</reference>
<name>A0A1J0EF87_9PSED</name>
<gene>
    <name evidence="2" type="ORF">BLL42_02505</name>
</gene>